<accession>A0A1B6C645</accession>
<feature type="non-terminal residue" evidence="2">
    <location>
        <position position="1"/>
    </location>
</feature>
<protein>
    <submittedName>
        <fullName evidence="2">Uncharacterized protein</fullName>
    </submittedName>
</protein>
<keyword evidence="1" id="KW-0812">Transmembrane</keyword>
<sequence>AAYIYSHPHQFKPEFGRSSHYLLPLNSFPIVPPPTTKGHSLTQMVSKSSQGIENRIDAKNLLYSLESPLAVLLFSDMFLPFFIVKLFSLSQIIYQIMGSEQDV</sequence>
<proteinExistence type="predicted"/>
<evidence type="ECO:0000313" key="2">
    <source>
        <dbReference type="EMBL" id="JAS08972.1"/>
    </source>
</evidence>
<feature type="non-terminal residue" evidence="2">
    <location>
        <position position="103"/>
    </location>
</feature>
<dbReference type="EMBL" id="GEDC01028326">
    <property type="protein sequence ID" value="JAS08972.1"/>
    <property type="molecule type" value="Transcribed_RNA"/>
</dbReference>
<organism evidence="2">
    <name type="scientific">Clastoptera arizonana</name>
    <name type="common">Arizona spittle bug</name>
    <dbReference type="NCBI Taxonomy" id="38151"/>
    <lineage>
        <taxon>Eukaryota</taxon>
        <taxon>Metazoa</taxon>
        <taxon>Ecdysozoa</taxon>
        <taxon>Arthropoda</taxon>
        <taxon>Hexapoda</taxon>
        <taxon>Insecta</taxon>
        <taxon>Pterygota</taxon>
        <taxon>Neoptera</taxon>
        <taxon>Paraneoptera</taxon>
        <taxon>Hemiptera</taxon>
        <taxon>Auchenorrhyncha</taxon>
        <taxon>Cercopoidea</taxon>
        <taxon>Clastopteridae</taxon>
        <taxon>Clastoptera</taxon>
    </lineage>
</organism>
<keyword evidence="1" id="KW-0472">Membrane</keyword>
<gene>
    <name evidence="2" type="ORF">g.44671</name>
</gene>
<evidence type="ECO:0000256" key="1">
    <source>
        <dbReference type="SAM" id="Phobius"/>
    </source>
</evidence>
<feature type="transmembrane region" description="Helical" evidence="1">
    <location>
        <begin position="69"/>
        <end position="87"/>
    </location>
</feature>
<dbReference type="AlphaFoldDB" id="A0A1B6C645"/>
<keyword evidence="1" id="KW-1133">Transmembrane helix</keyword>
<name>A0A1B6C645_9HEMI</name>
<reference evidence="2" key="1">
    <citation type="submission" date="2015-12" db="EMBL/GenBank/DDBJ databases">
        <title>De novo transcriptome assembly of four potential Pierce s Disease insect vectors from Arizona vineyards.</title>
        <authorList>
            <person name="Tassone E.E."/>
        </authorList>
    </citation>
    <scope>NUCLEOTIDE SEQUENCE</scope>
</reference>